<feature type="domain" description="Zn(2)-C6 fungal-type" evidence="3">
    <location>
        <begin position="697"/>
        <end position="727"/>
    </location>
</feature>
<dbReference type="SMART" id="SM00066">
    <property type="entry name" value="GAL4"/>
    <property type="match status" value="2"/>
</dbReference>
<feature type="compositionally biased region" description="Polar residues" evidence="2">
    <location>
        <begin position="1"/>
        <end position="11"/>
    </location>
</feature>
<keyword evidence="5" id="KW-1185">Reference proteome</keyword>
<feature type="compositionally biased region" description="Low complexity" evidence="2">
    <location>
        <begin position="645"/>
        <end position="656"/>
    </location>
</feature>
<feature type="region of interest" description="Disordered" evidence="2">
    <location>
        <begin position="340"/>
        <end position="391"/>
    </location>
</feature>
<dbReference type="CDD" id="cd00067">
    <property type="entry name" value="GAL4"/>
    <property type="match status" value="2"/>
</dbReference>
<dbReference type="InterPro" id="IPR036864">
    <property type="entry name" value="Zn2-C6_fun-type_DNA-bd_sf"/>
</dbReference>
<feature type="compositionally biased region" description="Low complexity" evidence="2">
    <location>
        <begin position="50"/>
        <end position="61"/>
    </location>
</feature>
<dbReference type="EMBL" id="JAZHXI010000012">
    <property type="protein sequence ID" value="KAL2065325.1"/>
    <property type="molecule type" value="Genomic_DNA"/>
</dbReference>
<evidence type="ECO:0000313" key="5">
    <source>
        <dbReference type="Proteomes" id="UP001595075"/>
    </source>
</evidence>
<feature type="region of interest" description="Disordered" evidence="2">
    <location>
        <begin position="639"/>
        <end position="663"/>
    </location>
</feature>
<feature type="region of interest" description="Disordered" evidence="2">
    <location>
        <begin position="808"/>
        <end position="830"/>
    </location>
</feature>
<accession>A0ABR4C5V2</accession>
<dbReference type="Pfam" id="PF00172">
    <property type="entry name" value="Zn_clus"/>
    <property type="match status" value="2"/>
</dbReference>
<name>A0ABR4C5V2_9HELO</name>
<comment type="caution">
    <text evidence="4">The sequence shown here is derived from an EMBL/GenBank/DDBJ whole genome shotgun (WGS) entry which is preliminary data.</text>
</comment>
<dbReference type="Gene3D" id="4.10.240.10">
    <property type="entry name" value="Zn(2)-C6 fungal-type DNA-binding domain"/>
    <property type="match status" value="2"/>
</dbReference>
<evidence type="ECO:0000256" key="2">
    <source>
        <dbReference type="SAM" id="MobiDB-lite"/>
    </source>
</evidence>
<evidence type="ECO:0000256" key="1">
    <source>
        <dbReference type="ARBA" id="ARBA00023242"/>
    </source>
</evidence>
<dbReference type="Proteomes" id="UP001595075">
    <property type="component" value="Unassembled WGS sequence"/>
</dbReference>
<feature type="region of interest" description="Disordered" evidence="2">
    <location>
        <begin position="869"/>
        <end position="934"/>
    </location>
</feature>
<reference evidence="4 5" key="1">
    <citation type="journal article" date="2024" name="Commun. Biol.">
        <title>Comparative genomic analysis of thermophilic fungi reveals convergent evolutionary adaptations and gene losses.</title>
        <authorList>
            <person name="Steindorff A.S."/>
            <person name="Aguilar-Pontes M.V."/>
            <person name="Robinson A.J."/>
            <person name="Andreopoulos B."/>
            <person name="LaButti K."/>
            <person name="Kuo A."/>
            <person name="Mondo S."/>
            <person name="Riley R."/>
            <person name="Otillar R."/>
            <person name="Haridas S."/>
            <person name="Lipzen A."/>
            <person name="Grimwood J."/>
            <person name="Schmutz J."/>
            <person name="Clum A."/>
            <person name="Reid I.D."/>
            <person name="Moisan M.C."/>
            <person name="Butler G."/>
            <person name="Nguyen T.T.M."/>
            <person name="Dewar K."/>
            <person name="Conant G."/>
            <person name="Drula E."/>
            <person name="Henrissat B."/>
            <person name="Hansel C."/>
            <person name="Singer S."/>
            <person name="Hutchinson M.I."/>
            <person name="de Vries R.P."/>
            <person name="Natvig D.O."/>
            <person name="Powell A.J."/>
            <person name="Tsang A."/>
            <person name="Grigoriev I.V."/>
        </authorList>
    </citation>
    <scope>NUCLEOTIDE SEQUENCE [LARGE SCALE GENOMIC DNA]</scope>
    <source>
        <strain evidence="4 5">CBS 494.80</strain>
    </source>
</reference>
<feature type="region of interest" description="Disordered" evidence="2">
    <location>
        <begin position="738"/>
        <end position="769"/>
    </location>
</feature>
<organism evidence="4 5">
    <name type="scientific">Oculimacula yallundae</name>
    <dbReference type="NCBI Taxonomy" id="86028"/>
    <lineage>
        <taxon>Eukaryota</taxon>
        <taxon>Fungi</taxon>
        <taxon>Dikarya</taxon>
        <taxon>Ascomycota</taxon>
        <taxon>Pezizomycotina</taxon>
        <taxon>Leotiomycetes</taxon>
        <taxon>Helotiales</taxon>
        <taxon>Ploettnerulaceae</taxon>
        <taxon>Oculimacula</taxon>
    </lineage>
</organism>
<feature type="domain" description="Zn(2)-C6 fungal-type" evidence="3">
    <location>
        <begin position="773"/>
        <end position="803"/>
    </location>
</feature>
<feature type="compositionally biased region" description="Polar residues" evidence="2">
    <location>
        <begin position="549"/>
        <end position="558"/>
    </location>
</feature>
<proteinExistence type="predicted"/>
<dbReference type="SUPFAM" id="SSF57701">
    <property type="entry name" value="Zn2/Cys6 DNA-binding domain"/>
    <property type="match status" value="2"/>
</dbReference>
<evidence type="ECO:0000313" key="4">
    <source>
        <dbReference type="EMBL" id="KAL2065325.1"/>
    </source>
</evidence>
<dbReference type="PROSITE" id="PS50048">
    <property type="entry name" value="ZN2_CY6_FUNGAL_2"/>
    <property type="match status" value="2"/>
</dbReference>
<sequence length="934" mass="102143">MDNLYDSSPVDQVQVPIPGSTQEPLSSNRILKITNPDEMEPFPNSNAFQSNCSDSNPSSSNKDFEPQTDSSALDMNNICANGSTSEAEIRYTTRSEYCHNCRTLGIFCTVGHEGSKCDQCVSLGMNCDLSISDEERETTHKLTRHSDHQADGAICEGNEDGSEDEHTYERDLDDCSRCGRSYRASLDDFGTWQVLDPEMRILARHTVQYLIDSGLELKPGGERALFDYFATGQIPDRSLASSSMYCRPCRVQSANAWEARCLRGRDEQEVAERQGTDTSQVSKAAKNCAGCFDRLVDQNSTDKFCETCEVVVRRCMVNEEEIGGDYYESRRTSDKIEESKVLRVVNMPDTSGNEATGKTSSEQLRDAESSDSDSTDHDYQDCNPQPLETQGDELANINQGSKANPVPQPTTPNASGAEFQSCVSCLQNDRHCEPCISSATNERFCDQDIPSCTACEMQGKKCSYRYLVNTRRTEPVRYFEVPRTCFWCSQRNVRIGISGLCSTCEVVREKSIESVSEDTASASKVQQSNPAPYRSLKPHNIQYDGVRQQAFSKPSQENSEPKRETAANRTSTLKGHTALPVGQPSEASPLPGFTTPCLGCSDTVISCAIHPPISSSSRHPSIRDTSLSASTKHYIPLPIPLSIRSNPTPNSTPTNSEASGPAKEDTTPCLACFDVDTKCAQHLTTADDRSVIKVAQACGSCRFALRECDGKKPRCGQCDRRRLECLFIRGDLANIEVEDGKSGEKKGSEAVPRATSPTQEDETPQDHPSPPLACGGCRIADIQCDGARPGCSSCKGKGLECLYITGKPSSHDEATTSQHRHVDTQSSKRMTHNTRLANSPLLTPTVVAADEDIVTEINVNMRESQIVDSSLSTSAGENVAQAADSEGNGDEEVDEEGKQSENSDSEDWDVVSATEDYDIVNLGRESEDGMSSVL</sequence>
<feature type="region of interest" description="Disordered" evidence="2">
    <location>
        <begin position="1"/>
        <end position="73"/>
    </location>
</feature>
<keyword evidence="1" id="KW-0539">Nucleus</keyword>
<feature type="region of interest" description="Disordered" evidence="2">
    <location>
        <begin position="141"/>
        <end position="167"/>
    </location>
</feature>
<gene>
    <name evidence="4" type="ORF">VTL71DRAFT_2994</name>
</gene>
<feature type="compositionally biased region" description="Basic and acidic residues" evidence="2">
    <location>
        <begin position="363"/>
        <end position="380"/>
    </location>
</feature>
<feature type="compositionally biased region" description="Basic and acidic residues" evidence="2">
    <location>
        <begin position="738"/>
        <end position="748"/>
    </location>
</feature>
<evidence type="ECO:0000259" key="3">
    <source>
        <dbReference type="PROSITE" id="PS50048"/>
    </source>
</evidence>
<feature type="compositionally biased region" description="Polar residues" evidence="2">
    <location>
        <begin position="19"/>
        <end position="29"/>
    </location>
</feature>
<protein>
    <recommendedName>
        <fullName evidence="3">Zn(2)-C6 fungal-type domain-containing protein</fullName>
    </recommendedName>
</protein>
<feature type="compositionally biased region" description="Polar residues" evidence="2">
    <location>
        <begin position="515"/>
        <end position="530"/>
    </location>
</feature>
<feature type="compositionally biased region" description="Basic and acidic residues" evidence="2">
    <location>
        <begin position="141"/>
        <end position="150"/>
    </location>
</feature>
<feature type="region of interest" description="Disordered" evidence="2">
    <location>
        <begin position="515"/>
        <end position="588"/>
    </location>
</feature>
<dbReference type="InterPro" id="IPR001138">
    <property type="entry name" value="Zn2Cys6_DnaBD"/>
</dbReference>
<feature type="compositionally biased region" description="Polar residues" evidence="2">
    <location>
        <begin position="348"/>
        <end position="362"/>
    </location>
</feature>